<keyword evidence="1" id="KW-0472">Membrane</keyword>
<feature type="transmembrane region" description="Helical" evidence="1">
    <location>
        <begin position="41"/>
        <end position="61"/>
    </location>
</feature>
<evidence type="ECO:0000313" key="3">
    <source>
        <dbReference type="Proteomes" id="UP000295632"/>
    </source>
</evidence>
<keyword evidence="1" id="KW-1133">Transmembrane helix</keyword>
<dbReference type="RefSeq" id="WP_133578547.1">
    <property type="nucleotide sequence ID" value="NZ_SNYJ01000001.1"/>
</dbReference>
<gene>
    <name evidence="2" type="ORF">EV213_101136</name>
</gene>
<reference evidence="2 3" key="1">
    <citation type="submission" date="2019-03" db="EMBL/GenBank/DDBJ databases">
        <title>Genomic Encyclopedia of Type Strains, Phase IV (KMG-IV): sequencing the most valuable type-strain genomes for metagenomic binning, comparative biology and taxonomic classification.</title>
        <authorList>
            <person name="Goeker M."/>
        </authorList>
    </citation>
    <scope>NUCLEOTIDE SEQUENCE [LARGE SCALE GENOMIC DNA]</scope>
    <source>
        <strain evidence="2 3">DSM 28697</strain>
    </source>
</reference>
<protein>
    <submittedName>
        <fullName evidence="2">Uncharacterized protein</fullName>
    </submittedName>
</protein>
<name>A0A4V3D659_9BACI</name>
<organism evidence="2 3">
    <name type="scientific">Aureibacillus halotolerans</name>
    <dbReference type="NCBI Taxonomy" id="1508390"/>
    <lineage>
        <taxon>Bacteria</taxon>
        <taxon>Bacillati</taxon>
        <taxon>Bacillota</taxon>
        <taxon>Bacilli</taxon>
        <taxon>Bacillales</taxon>
        <taxon>Bacillaceae</taxon>
        <taxon>Aureibacillus</taxon>
    </lineage>
</organism>
<sequence length="179" mass="19945">MLTSKRFLLLFSLLNLTLILGVQQVFLHLFNSRYEGVMNTLTVYVLFLLICTVPYTIVALLQKRRTASGVIGVLAATVVTMLVTNGLLFLQAPSYSYASASELVETQLTDGETLVAPPVASINKQKRHNGFRDMYAFDYLLYSEDKEGNLHAYQVKPDTGDFHEVPVPLSRLQAAGWTP</sequence>
<keyword evidence="3" id="KW-1185">Reference proteome</keyword>
<keyword evidence="1" id="KW-0812">Transmembrane</keyword>
<feature type="transmembrane region" description="Helical" evidence="1">
    <location>
        <begin position="7"/>
        <end position="29"/>
    </location>
</feature>
<dbReference type="AlphaFoldDB" id="A0A4V3D659"/>
<evidence type="ECO:0000256" key="1">
    <source>
        <dbReference type="SAM" id="Phobius"/>
    </source>
</evidence>
<accession>A0A4V3D659</accession>
<proteinExistence type="predicted"/>
<evidence type="ECO:0000313" key="2">
    <source>
        <dbReference type="EMBL" id="TDQ42707.1"/>
    </source>
</evidence>
<feature type="transmembrane region" description="Helical" evidence="1">
    <location>
        <begin position="68"/>
        <end position="90"/>
    </location>
</feature>
<dbReference type="EMBL" id="SNYJ01000001">
    <property type="protein sequence ID" value="TDQ42707.1"/>
    <property type="molecule type" value="Genomic_DNA"/>
</dbReference>
<comment type="caution">
    <text evidence="2">The sequence shown here is derived from an EMBL/GenBank/DDBJ whole genome shotgun (WGS) entry which is preliminary data.</text>
</comment>
<dbReference type="Proteomes" id="UP000295632">
    <property type="component" value="Unassembled WGS sequence"/>
</dbReference>